<dbReference type="Proteomes" id="UP000887569">
    <property type="component" value="Unplaced"/>
</dbReference>
<evidence type="ECO:0000313" key="1">
    <source>
        <dbReference type="Proteomes" id="UP000887569"/>
    </source>
</evidence>
<organism evidence="1 2">
    <name type="scientific">Parascaris univalens</name>
    <name type="common">Nematode worm</name>
    <dbReference type="NCBI Taxonomy" id="6257"/>
    <lineage>
        <taxon>Eukaryota</taxon>
        <taxon>Metazoa</taxon>
        <taxon>Ecdysozoa</taxon>
        <taxon>Nematoda</taxon>
        <taxon>Chromadorea</taxon>
        <taxon>Rhabditida</taxon>
        <taxon>Spirurina</taxon>
        <taxon>Ascaridomorpha</taxon>
        <taxon>Ascaridoidea</taxon>
        <taxon>Ascarididae</taxon>
        <taxon>Parascaris</taxon>
    </lineage>
</organism>
<dbReference type="AlphaFoldDB" id="A0A915AVP3"/>
<proteinExistence type="predicted"/>
<sequence length="58" mass="6748">MQPLRYFAAIRLSPSSYLHSSILLIFTSQGKWKFSGICIYFFCALVSINRTWKCVILK</sequence>
<name>A0A915AVP3_PARUN</name>
<reference evidence="2" key="1">
    <citation type="submission" date="2022-11" db="UniProtKB">
        <authorList>
            <consortium name="WormBaseParasite"/>
        </authorList>
    </citation>
    <scope>IDENTIFICATION</scope>
</reference>
<protein>
    <submittedName>
        <fullName evidence="2">Uncharacterized protein</fullName>
    </submittedName>
</protein>
<dbReference type="WBParaSite" id="PgR015_g030_t01">
    <property type="protein sequence ID" value="PgR015_g030_t01"/>
    <property type="gene ID" value="PgR015_g030"/>
</dbReference>
<keyword evidence="1" id="KW-1185">Reference proteome</keyword>
<accession>A0A915AVP3</accession>
<evidence type="ECO:0000313" key="2">
    <source>
        <dbReference type="WBParaSite" id="PgR015_g030_t01"/>
    </source>
</evidence>